<dbReference type="GO" id="GO:0006281">
    <property type="term" value="P:DNA repair"/>
    <property type="evidence" value="ECO:0007669"/>
    <property type="project" value="UniProtKB-UniRule"/>
</dbReference>
<dbReference type="AlphaFoldDB" id="A0A2K8U9C8"/>
<evidence type="ECO:0000256" key="5">
    <source>
        <dbReference type="ARBA" id="ARBA00022801"/>
    </source>
</evidence>
<dbReference type="Pfam" id="PF00717">
    <property type="entry name" value="Peptidase_S24"/>
    <property type="match status" value="1"/>
</dbReference>
<dbReference type="KEGG" id="tsy:THSYN_15275"/>
<dbReference type="RefSeq" id="WP_100919917.1">
    <property type="nucleotide sequence ID" value="NZ_CP020370.1"/>
</dbReference>
<dbReference type="InterPro" id="IPR050077">
    <property type="entry name" value="LexA_repressor"/>
</dbReference>
<dbReference type="GO" id="GO:0045892">
    <property type="term" value="P:negative regulation of DNA-templated transcription"/>
    <property type="evidence" value="ECO:0007669"/>
    <property type="project" value="UniProtKB-UniRule"/>
</dbReference>
<dbReference type="InterPro" id="IPR006200">
    <property type="entry name" value="LexA"/>
</dbReference>
<feature type="domain" description="LexA repressor DNA-binding" evidence="15">
    <location>
        <begin position="2"/>
        <end position="57"/>
    </location>
</feature>
<dbReference type="EC" id="3.4.21.88" evidence="12"/>
<comment type="similarity">
    <text evidence="1 12 13">Belongs to the peptidase S24 family.</text>
</comment>
<dbReference type="GO" id="GO:0009432">
    <property type="term" value="P:SOS response"/>
    <property type="evidence" value="ECO:0007669"/>
    <property type="project" value="UniProtKB-UniRule"/>
</dbReference>
<dbReference type="PRINTS" id="PR00726">
    <property type="entry name" value="LEXASERPTASE"/>
</dbReference>
<dbReference type="SUPFAM" id="SSF46785">
    <property type="entry name" value="Winged helix' DNA-binding domain"/>
    <property type="match status" value="1"/>
</dbReference>
<keyword evidence="10 12" id="KW-0234">DNA repair</keyword>
<keyword evidence="8 12" id="KW-0238">DNA-binding</keyword>
<evidence type="ECO:0000313" key="17">
    <source>
        <dbReference type="Proteomes" id="UP000232638"/>
    </source>
</evidence>
<comment type="function">
    <text evidence="12">Represses a number of genes involved in the response to DNA damage (SOS response), including recA and lexA. In the presence of single-stranded DNA, RecA interacts with LexA causing an autocatalytic cleavage which disrupts the DNA-binding part of LexA, leading to derepression of the SOS regulon and eventually DNA repair.</text>
</comment>
<dbReference type="GO" id="GO:0003677">
    <property type="term" value="F:DNA binding"/>
    <property type="evidence" value="ECO:0007669"/>
    <property type="project" value="UniProtKB-UniRule"/>
</dbReference>
<dbReference type="Pfam" id="PF01726">
    <property type="entry name" value="LexA_DNA_bind"/>
    <property type="match status" value="1"/>
</dbReference>
<evidence type="ECO:0000256" key="8">
    <source>
        <dbReference type="ARBA" id="ARBA00023125"/>
    </source>
</evidence>
<evidence type="ECO:0000256" key="4">
    <source>
        <dbReference type="ARBA" id="ARBA00022763"/>
    </source>
</evidence>
<protein>
    <recommendedName>
        <fullName evidence="12">LexA repressor</fullName>
        <ecNumber evidence="12">3.4.21.88</ecNumber>
    </recommendedName>
</protein>
<keyword evidence="4 12" id="KW-0227">DNA damage</keyword>
<feature type="domain" description="Peptidase S24/S26A/S26B/S26C" evidence="14">
    <location>
        <begin position="78"/>
        <end position="192"/>
    </location>
</feature>
<dbReference type="InterPro" id="IPR036388">
    <property type="entry name" value="WH-like_DNA-bd_sf"/>
</dbReference>
<evidence type="ECO:0000256" key="13">
    <source>
        <dbReference type="RuleBase" id="RU003991"/>
    </source>
</evidence>
<keyword evidence="2 12" id="KW-0678">Repressor</keyword>
<keyword evidence="9 12" id="KW-0804">Transcription</keyword>
<sequence>MRLTPRQQAVLDALRAEAAAQARPPTLVGLCALLGLRSPGSLHKHIRALIAAGLVEPLDPRHPGIRLIAQEPPADTLPFLGRIAAGRPIDALPQAETIQVPPHLRTAAPCYVLQVTGDSMCEAGILDGDYVVIEHRRSADNGAIVVALIRGEDTTLKRILQEPGQVTLFPANAALQPLHFTPQEVEIQGVLVGQMRAYR</sequence>
<accession>A0A2K8U9C8</accession>
<evidence type="ECO:0000256" key="11">
    <source>
        <dbReference type="ARBA" id="ARBA00023236"/>
    </source>
</evidence>
<dbReference type="GO" id="GO:0006508">
    <property type="term" value="P:proteolysis"/>
    <property type="evidence" value="ECO:0007669"/>
    <property type="project" value="InterPro"/>
</dbReference>
<dbReference type="InterPro" id="IPR015927">
    <property type="entry name" value="Peptidase_S24_S26A/B/C"/>
</dbReference>
<dbReference type="Gene3D" id="2.10.109.10">
    <property type="entry name" value="Umud Fragment, subunit A"/>
    <property type="match status" value="1"/>
</dbReference>
<evidence type="ECO:0000256" key="1">
    <source>
        <dbReference type="ARBA" id="ARBA00007484"/>
    </source>
</evidence>
<evidence type="ECO:0000259" key="14">
    <source>
        <dbReference type="Pfam" id="PF00717"/>
    </source>
</evidence>
<dbReference type="CDD" id="cd06529">
    <property type="entry name" value="S24_LexA-like"/>
    <property type="match status" value="1"/>
</dbReference>
<evidence type="ECO:0000259" key="15">
    <source>
        <dbReference type="Pfam" id="PF01726"/>
    </source>
</evidence>
<dbReference type="OrthoDB" id="9802364at2"/>
<keyword evidence="17" id="KW-1185">Reference proteome</keyword>
<dbReference type="InterPro" id="IPR039418">
    <property type="entry name" value="LexA-like"/>
</dbReference>
<feature type="active site" description="For autocatalytic cleavage activity" evidence="12">
    <location>
        <position position="157"/>
    </location>
</feature>
<dbReference type="Gene3D" id="1.10.10.10">
    <property type="entry name" value="Winged helix-like DNA-binding domain superfamily/Winged helix DNA-binding domain"/>
    <property type="match status" value="1"/>
</dbReference>
<evidence type="ECO:0000256" key="12">
    <source>
        <dbReference type="HAMAP-Rule" id="MF_00015"/>
    </source>
</evidence>
<dbReference type="InterPro" id="IPR006199">
    <property type="entry name" value="LexA_DNA-bd_dom"/>
</dbReference>
<dbReference type="SUPFAM" id="SSF51306">
    <property type="entry name" value="LexA/Signal peptidase"/>
    <property type="match status" value="1"/>
</dbReference>
<feature type="active site" description="For autocatalytic cleavage activity" evidence="12">
    <location>
        <position position="119"/>
    </location>
</feature>
<evidence type="ECO:0000313" key="16">
    <source>
        <dbReference type="EMBL" id="AUB82174.1"/>
    </source>
</evidence>
<feature type="site" description="Cleavage; by autolysis" evidence="12">
    <location>
        <begin position="85"/>
        <end position="86"/>
    </location>
</feature>
<organism evidence="16 17">
    <name type="scientific">Candidatus Thiodictyon syntrophicum</name>
    <dbReference type="NCBI Taxonomy" id="1166950"/>
    <lineage>
        <taxon>Bacteria</taxon>
        <taxon>Pseudomonadati</taxon>
        <taxon>Pseudomonadota</taxon>
        <taxon>Gammaproteobacteria</taxon>
        <taxon>Chromatiales</taxon>
        <taxon>Chromatiaceae</taxon>
        <taxon>Thiodictyon</taxon>
    </lineage>
</organism>
<keyword evidence="11 12" id="KW-0742">SOS response</keyword>
<comment type="catalytic activity">
    <reaction evidence="12">
        <text>Hydrolysis of Ala-|-Gly bond in repressor LexA.</text>
        <dbReference type="EC" id="3.4.21.88"/>
    </reaction>
</comment>
<gene>
    <name evidence="12" type="primary">lexA</name>
    <name evidence="16" type="ORF">THSYN_15275</name>
</gene>
<dbReference type="InterPro" id="IPR006197">
    <property type="entry name" value="Peptidase_S24_LexA"/>
</dbReference>
<dbReference type="GO" id="GO:0004252">
    <property type="term" value="F:serine-type endopeptidase activity"/>
    <property type="evidence" value="ECO:0007669"/>
    <property type="project" value="UniProtKB-UniRule"/>
</dbReference>
<reference evidence="16 17" key="1">
    <citation type="submission" date="2017-03" db="EMBL/GenBank/DDBJ databases">
        <title>Complete genome sequence of Candidatus 'Thiodictyon syntrophicum' sp. nov. strain Cad16T, a photolithoautotroph purple sulfur bacterium isolated from an alpine meromictic lake.</title>
        <authorList>
            <person name="Luedin S.M."/>
            <person name="Pothier J.F."/>
            <person name="Danza F."/>
            <person name="Storelli N."/>
            <person name="Wittwer M."/>
            <person name="Tonolla M."/>
        </authorList>
    </citation>
    <scope>NUCLEOTIDE SEQUENCE [LARGE SCALE GENOMIC DNA]</scope>
    <source>
        <strain evidence="16 17">Cad16T</strain>
    </source>
</reference>
<dbReference type="PANTHER" id="PTHR33516:SF2">
    <property type="entry name" value="LEXA REPRESSOR-RELATED"/>
    <property type="match status" value="1"/>
</dbReference>
<dbReference type="InterPro" id="IPR036286">
    <property type="entry name" value="LexA/Signal_pep-like_sf"/>
</dbReference>
<evidence type="ECO:0000256" key="3">
    <source>
        <dbReference type="ARBA" id="ARBA00022705"/>
    </source>
</evidence>
<evidence type="ECO:0000256" key="9">
    <source>
        <dbReference type="ARBA" id="ARBA00023163"/>
    </source>
</evidence>
<keyword evidence="5 12" id="KW-0378">Hydrolase</keyword>
<dbReference type="HAMAP" id="MF_00015">
    <property type="entry name" value="LexA"/>
    <property type="match status" value="1"/>
</dbReference>
<dbReference type="InterPro" id="IPR036390">
    <property type="entry name" value="WH_DNA-bd_sf"/>
</dbReference>
<dbReference type="Proteomes" id="UP000232638">
    <property type="component" value="Chromosome"/>
</dbReference>
<evidence type="ECO:0000256" key="10">
    <source>
        <dbReference type="ARBA" id="ARBA00023204"/>
    </source>
</evidence>
<feature type="DNA-binding region" description="H-T-H motif" evidence="12">
    <location>
        <begin position="27"/>
        <end position="47"/>
    </location>
</feature>
<dbReference type="GO" id="GO:0006260">
    <property type="term" value="P:DNA replication"/>
    <property type="evidence" value="ECO:0007669"/>
    <property type="project" value="UniProtKB-UniRule"/>
</dbReference>
<keyword evidence="7 12" id="KW-0805">Transcription regulation</keyword>
<evidence type="ECO:0000256" key="2">
    <source>
        <dbReference type="ARBA" id="ARBA00022491"/>
    </source>
</evidence>
<dbReference type="EMBL" id="CP020370">
    <property type="protein sequence ID" value="AUB82174.1"/>
    <property type="molecule type" value="Genomic_DNA"/>
</dbReference>
<evidence type="ECO:0000256" key="7">
    <source>
        <dbReference type="ARBA" id="ARBA00023015"/>
    </source>
</evidence>
<comment type="subunit">
    <text evidence="12">Homodimer.</text>
</comment>
<dbReference type="NCBIfam" id="TIGR00498">
    <property type="entry name" value="lexA"/>
    <property type="match status" value="1"/>
</dbReference>
<keyword evidence="6 12" id="KW-0068">Autocatalytic cleavage</keyword>
<evidence type="ECO:0000256" key="6">
    <source>
        <dbReference type="ARBA" id="ARBA00022813"/>
    </source>
</evidence>
<proteinExistence type="inferred from homology"/>
<name>A0A2K8U9C8_9GAMM</name>
<keyword evidence="3 12" id="KW-0235">DNA replication</keyword>
<dbReference type="PANTHER" id="PTHR33516">
    <property type="entry name" value="LEXA REPRESSOR"/>
    <property type="match status" value="1"/>
</dbReference>